<dbReference type="InterPro" id="IPR042100">
    <property type="entry name" value="Bug_dom1"/>
</dbReference>
<dbReference type="Proteomes" id="UP000298781">
    <property type="component" value="Chromosome"/>
</dbReference>
<dbReference type="Gene3D" id="3.40.190.150">
    <property type="entry name" value="Bordetella uptake gene, domain 1"/>
    <property type="match status" value="1"/>
</dbReference>
<sequence>MTTRRMASAFIGAALAAPVLPRLARAQAAWAPSRPMRLVVAYPAGGATDAIARIVAHQIATPLGQNVIVENVAGASGALGTRQVARAEPDGHTIIFGNNQSHGTNMFLMRTPGYDAVKDFAALAGAGAFENVLVVRADMPVRSIAEFVAYAKARPGELNFASTGPGSGSHLSAELFMARTGTKLTHVPYRGLAAMAQDLVAGRMDFACAVLPSVVAQIQAGQVRALAMQSARRNAMIPDVPTLSEQGVVNADLSSWTAFFAPATAPPASVTRLSQEIVAALGAPPVVEAISRLGFAIEVRDAKAFAAYQVSTMAVLADIIKAANLKPED</sequence>
<dbReference type="Gene3D" id="3.40.190.10">
    <property type="entry name" value="Periplasmic binding protein-like II"/>
    <property type="match status" value="1"/>
</dbReference>
<gene>
    <name evidence="3" type="ORF">E8M01_18025</name>
</gene>
<reference evidence="3 4" key="1">
    <citation type="submission" date="2019-04" db="EMBL/GenBank/DDBJ databases">
        <title>Phreatobacter aquaticus sp. nov.</title>
        <authorList>
            <person name="Choi A."/>
        </authorList>
    </citation>
    <scope>NUCLEOTIDE SEQUENCE [LARGE SCALE GENOMIC DNA]</scope>
    <source>
        <strain evidence="3 4">KCTC 52518</strain>
    </source>
</reference>
<accession>A0A4D7B6Q8</accession>
<evidence type="ECO:0000313" key="4">
    <source>
        <dbReference type="Proteomes" id="UP000298781"/>
    </source>
</evidence>
<keyword evidence="2" id="KW-0732">Signal</keyword>
<organism evidence="3 4">
    <name type="scientific">Phreatobacter stygius</name>
    <dbReference type="NCBI Taxonomy" id="1940610"/>
    <lineage>
        <taxon>Bacteria</taxon>
        <taxon>Pseudomonadati</taxon>
        <taxon>Pseudomonadota</taxon>
        <taxon>Alphaproteobacteria</taxon>
        <taxon>Hyphomicrobiales</taxon>
        <taxon>Phreatobacteraceae</taxon>
        <taxon>Phreatobacter</taxon>
    </lineage>
</organism>
<dbReference type="KEGG" id="pstg:E8M01_18025"/>
<evidence type="ECO:0000313" key="3">
    <source>
        <dbReference type="EMBL" id="QCI65940.1"/>
    </source>
</evidence>
<dbReference type="InterPro" id="IPR005064">
    <property type="entry name" value="BUG"/>
</dbReference>
<dbReference type="PANTHER" id="PTHR42928:SF5">
    <property type="entry name" value="BLR1237 PROTEIN"/>
    <property type="match status" value="1"/>
</dbReference>
<feature type="signal peptide" evidence="2">
    <location>
        <begin position="1"/>
        <end position="28"/>
    </location>
</feature>
<dbReference type="RefSeq" id="WP_136961386.1">
    <property type="nucleotide sequence ID" value="NZ_CP039690.1"/>
</dbReference>
<dbReference type="OrthoDB" id="7250553at2"/>
<dbReference type="SUPFAM" id="SSF53850">
    <property type="entry name" value="Periplasmic binding protein-like II"/>
    <property type="match status" value="1"/>
</dbReference>
<dbReference type="Pfam" id="PF03401">
    <property type="entry name" value="TctC"/>
    <property type="match status" value="1"/>
</dbReference>
<dbReference type="CDD" id="cd07012">
    <property type="entry name" value="PBP2_Bug_TTT"/>
    <property type="match status" value="1"/>
</dbReference>
<dbReference type="AlphaFoldDB" id="A0A4D7B6Q8"/>
<proteinExistence type="inferred from homology"/>
<comment type="similarity">
    <text evidence="1">Belongs to the UPF0065 (bug) family.</text>
</comment>
<dbReference type="PANTHER" id="PTHR42928">
    <property type="entry name" value="TRICARBOXYLATE-BINDING PROTEIN"/>
    <property type="match status" value="1"/>
</dbReference>
<dbReference type="EMBL" id="CP039690">
    <property type="protein sequence ID" value="QCI65940.1"/>
    <property type="molecule type" value="Genomic_DNA"/>
</dbReference>
<name>A0A4D7B6Q8_9HYPH</name>
<protein>
    <submittedName>
        <fullName evidence="3">Tripartite tricarboxylate transporter substrate binding protein</fullName>
    </submittedName>
</protein>
<keyword evidence="4" id="KW-1185">Reference proteome</keyword>
<evidence type="ECO:0000256" key="2">
    <source>
        <dbReference type="SAM" id="SignalP"/>
    </source>
</evidence>
<dbReference type="PIRSF" id="PIRSF017082">
    <property type="entry name" value="YflP"/>
    <property type="match status" value="1"/>
</dbReference>
<feature type="chain" id="PRO_5020762412" evidence="2">
    <location>
        <begin position="29"/>
        <end position="329"/>
    </location>
</feature>
<evidence type="ECO:0000256" key="1">
    <source>
        <dbReference type="ARBA" id="ARBA00006987"/>
    </source>
</evidence>